<dbReference type="HAMAP" id="MF_00394">
    <property type="entry name" value="NAD_Glyc3P_dehydrog"/>
    <property type="match status" value="1"/>
</dbReference>
<dbReference type="GO" id="GO:0047952">
    <property type="term" value="F:glycerol-3-phosphate dehydrogenase [NAD(P)+] activity"/>
    <property type="evidence" value="ECO:0007669"/>
    <property type="project" value="TreeGrafter"/>
</dbReference>
<dbReference type="AlphaFoldDB" id="A0A382C5S2"/>
<dbReference type="PIRSF" id="PIRSF000114">
    <property type="entry name" value="Glycerol-3-P_dh"/>
    <property type="match status" value="1"/>
</dbReference>
<dbReference type="InterPro" id="IPR006168">
    <property type="entry name" value="G3P_DH_NAD-dep"/>
</dbReference>
<dbReference type="NCBIfam" id="NF000942">
    <property type="entry name" value="PRK00094.1-4"/>
    <property type="match status" value="1"/>
</dbReference>
<dbReference type="Gene3D" id="3.40.50.720">
    <property type="entry name" value="NAD(P)-binding Rossmann-like Domain"/>
    <property type="match status" value="1"/>
</dbReference>
<keyword evidence="2" id="KW-0560">Oxidoreductase</keyword>
<evidence type="ECO:0008006" key="7">
    <source>
        <dbReference type="Google" id="ProtNLM"/>
    </source>
</evidence>
<dbReference type="SUPFAM" id="SSF48179">
    <property type="entry name" value="6-phosphogluconate dehydrogenase C-terminal domain-like"/>
    <property type="match status" value="1"/>
</dbReference>
<dbReference type="PANTHER" id="PTHR11728">
    <property type="entry name" value="GLYCEROL-3-PHOSPHATE DEHYDROGENASE"/>
    <property type="match status" value="1"/>
</dbReference>
<dbReference type="NCBIfam" id="NF000940">
    <property type="entry name" value="PRK00094.1-2"/>
    <property type="match status" value="1"/>
</dbReference>
<dbReference type="InterPro" id="IPR006109">
    <property type="entry name" value="G3P_DH_NAD-dep_C"/>
</dbReference>
<dbReference type="SUPFAM" id="SSF51735">
    <property type="entry name" value="NAD(P)-binding Rossmann-fold domains"/>
    <property type="match status" value="1"/>
</dbReference>
<comment type="similarity">
    <text evidence="1">Belongs to the NAD-dependent glycerol-3-phosphate dehydrogenase family.</text>
</comment>
<dbReference type="PRINTS" id="PR00077">
    <property type="entry name" value="GPDHDRGNASE"/>
</dbReference>
<dbReference type="PANTHER" id="PTHR11728:SF1">
    <property type="entry name" value="GLYCEROL-3-PHOSPHATE DEHYDROGENASE [NAD(+)] 2, CHLOROPLASTIC"/>
    <property type="match status" value="1"/>
</dbReference>
<dbReference type="GO" id="GO:0005975">
    <property type="term" value="P:carbohydrate metabolic process"/>
    <property type="evidence" value="ECO:0007669"/>
    <property type="project" value="InterPro"/>
</dbReference>
<dbReference type="FunFam" id="1.10.1040.10:FF:000001">
    <property type="entry name" value="Glycerol-3-phosphate dehydrogenase [NAD(P)+]"/>
    <property type="match status" value="1"/>
</dbReference>
<feature type="domain" description="Glycerol-3-phosphate dehydrogenase NAD-dependent N-terminal" evidence="4">
    <location>
        <begin position="4"/>
        <end position="156"/>
    </location>
</feature>
<dbReference type="InterPro" id="IPR008927">
    <property type="entry name" value="6-PGluconate_DH-like_C_sf"/>
</dbReference>
<dbReference type="InterPro" id="IPR013328">
    <property type="entry name" value="6PGD_dom2"/>
</dbReference>
<dbReference type="InterPro" id="IPR011128">
    <property type="entry name" value="G3P_DH_NAD-dep_N"/>
</dbReference>
<dbReference type="GO" id="GO:0005829">
    <property type="term" value="C:cytosol"/>
    <property type="evidence" value="ECO:0007669"/>
    <property type="project" value="TreeGrafter"/>
</dbReference>
<evidence type="ECO:0000256" key="3">
    <source>
        <dbReference type="ARBA" id="ARBA00023027"/>
    </source>
</evidence>
<dbReference type="PROSITE" id="PS00957">
    <property type="entry name" value="NAD_G3PDH"/>
    <property type="match status" value="1"/>
</dbReference>
<dbReference type="Pfam" id="PF07479">
    <property type="entry name" value="NAD_Gly3P_dh_C"/>
    <property type="match status" value="1"/>
</dbReference>
<dbReference type="Pfam" id="PF01210">
    <property type="entry name" value="NAD_Gly3P_dh_N"/>
    <property type="match status" value="1"/>
</dbReference>
<feature type="domain" description="Glycerol-3-phosphate dehydrogenase NAD-dependent C-terminal" evidence="5">
    <location>
        <begin position="177"/>
        <end position="317"/>
    </location>
</feature>
<keyword evidence="3" id="KW-0520">NAD</keyword>
<evidence type="ECO:0000313" key="6">
    <source>
        <dbReference type="EMBL" id="SVB21445.1"/>
    </source>
</evidence>
<dbReference type="GO" id="GO:0051287">
    <property type="term" value="F:NAD binding"/>
    <property type="evidence" value="ECO:0007669"/>
    <property type="project" value="InterPro"/>
</dbReference>
<dbReference type="FunFam" id="3.40.50.720:FF:000019">
    <property type="entry name" value="Glycerol-3-phosphate dehydrogenase [NAD(P)+]"/>
    <property type="match status" value="1"/>
</dbReference>
<name>A0A382C5S2_9ZZZZ</name>
<dbReference type="Gene3D" id="1.10.1040.10">
    <property type="entry name" value="N-(1-d-carboxylethyl)-l-norvaline Dehydrogenase, domain 2"/>
    <property type="match status" value="1"/>
</dbReference>
<sequence length="330" mass="34595">MDSVSVIGGGAWGTALAQMLAATGRLTKIWAREAEVVTAINGSHSNDIYLPNVLLNRNLKATSDLAEAATTDVILLVTPAQFLRPVAKELAEHLKPGVPGVICAKGIENGSHALMSEVLAETLPDNPVAVLSGPTFAIEVAKGMPTAVTLACADENLGARLVETIGQPHFRPYWTDDVIGTQIGGAVKNVLAIACGIVQGRRMGENARAALMTRGLAEVMRYGALRGGRPETLMGLSGLGDLALTCNSLQSRNMSLGAELGKGRTMAEIMAERQSVAEGSLTAGAIVDHIGPLDIEMPICSAVDAILNQCANLDQTIQALLQRPYRAERG</sequence>
<dbReference type="InterPro" id="IPR036291">
    <property type="entry name" value="NAD(P)-bd_dom_sf"/>
</dbReference>
<dbReference type="EMBL" id="UINC01032947">
    <property type="protein sequence ID" value="SVB21445.1"/>
    <property type="molecule type" value="Genomic_DNA"/>
</dbReference>
<evidence type="ECO:0000259" key="4">
    <source>
        <dbReference type="Pfam" id="PF01210"/>
    </source>
</evidence>
<protein>
    <recommendedName>
        <fullName evidence="7">Glycerol-3-phosphate dehydrogenase NAD-dependent N-terminal domain-containing protein</fullName>
    </recommendedName>
</protein>
<proteinExistence type="inferred from homology"/>
<gene>
    <name evidence="6" type="ORF">METZ01_LOCUS174299</name>
</gene>
<reference evidence="6" key="1">
    <citation type="submission" date="2018-05" db="EMBL/GenBank/DDBJ databases">
        <authorList>
            <person name="Lanie J.A."/>
            <person name="Ng W.-L."/>
            <person name="Kazmierczak K.M."/>
            <person name="Andrzejewski T.M."/>
            <person name="Davidsen T.M."/>
            <person name="Wayne K.J."/>
            <person name="Tettelin H."/>
            <person name="Glass J.I."/>
            <person name="Rusch D."/>
            <person name="Podicherti R."/>
            <person name="Tsui H.-C.T."/>
            <person name="Winkler M.E."/>
        </authorList>
    </citation>
    <scope>NUCLEOTIDE SEQUENCE</scope>
</reference>
<evidence type="ECO:0000256" key="1">
    <source>
        <dbReference type="ARBA" id="ARBA00011009"/>
    </source>
</evidence>
<organism evidence="6">
    <name type="scientific">marine metagenome</name>
    <dbReference type="NCBI Taxonomy" id="408172"/>
    <lineage>
        <taxon>unclassified sequences</taxon>
        <taxon>metagenomes</taxon>
        <taxon>ecological metagenomes</taxon>
    </lineage>
</organism>
<evidence type="ECO:0000259" key="5">
    <source>
        <dbReference type="Pfam" id="PF07479"/>
    </source>
</evidence>
<accession>A0A382C5S2</accession>
<evidence type="ECO:0000256" key="2">
    <source>
        <dbReference type="ARBA" id="ARBA00023002"/>
    </source>
</evidence>
<dbReference type="GO" id="GO:0046168">
    <property type="term" value="P:glycerol-3-phosphate catabolic process"/>
    <property type="evidence" value="ECO:0007669"/>
    <property type="project" value="InterPro"/>
</dbReference>